<feature type="domain" description="Heterokaryon incompatibility" evidence="1">
    <location>
        <begin position="263"/>
        <end position="409"/>
    </location>
</feature>
<dbReference type="PANTHER" id="PTHR33112">
    <property type="entry name" value="DOMAIN PROTEIN, PUTATIVE-RELATED"/>
    <property type="match status" value="1"/>
</dbReference>
<dbReference type="InterPro" id="IPR010730">
    <property type="entry name" value="HET"/>
</dbReference>
<organism evidence="2 3">
    <name type="scientific">Mollisia scopiformis</name>
    <name type="common">Conifer needle endophyte fungus</name>
    <name type="synonym">Phialocephala scopiformis</name>
    <dbReference type="NCBI Taxonomy" id="149040"/>
    <lineage>
        <taxon>Eukaryota</taxon>
        <taxon>Fungi</taxon>
        <taxon>Dikarya</taxon>
        <taxon>Ascomycota</taxon>
        <taxon>Pezizomycotina</taxon>
        <taxon>Leotiomycetes</taxon>
        <taxon>Helotiales</taxon>
        <taxon>Mollisiaceae</taxon>
        <taxon>Mollisia</taxon>
    </lineage>
</organism>
<dbReference type="RefSeq" id="XP_018072075.1">
    <property type="nucleotide sequence ID" value="XM_018210745.1"/>
</dbReference>
<dbReference type="Proteomes" id="UP000070700">
    <property type="component" value="Unassembled WGS sequence"/>
</dbReference>
<protein>
    <submittedName>
        <fullName evidence="2">HET-domain-containing protein</fullName>
    </submittedName>
</protein>
<dbReference type="OrthoDB" id="3486565at2759"/>
<dbReference type="Pfam" id="PF06985">
    <property type="entry name" value="HET"/>
    <property type="match status" value="1"/>
</dbReference>
<evidence type="ECO:0000259" key="1">
    <source>
        <dbReference type="Pfam" id="PF06985"/>
    </source>
</evidence>
<evidence type="ECO:0000313" key="3">
    <source>
        <dbReference type="Proteomes" id="UP000070700"/>
    </source>
</evidence>
<dbReference type="AlphaFoldDB" id="A0A194XC30"/>
<dbReference type="InParanoid" id="A0A194XC30"/>
<name>A0A194XC30_MOLSC</name>
<dbReference type="EMBL" id="KQ947414">
    <property type="protein sequence ID" value="KUJ17720.1"/>
    <property type="molecule type" value="Genomic_DNA"/>
</dbReference>
<accession>A0A194XC30</accession>
<sequence>MMGQGEFPQSVDGEKVLREWFEKYMAERDNSISKDSPLVQVVDADELDASFVEKQIQESAKEILVTKGFCEKCQKLFDNWPTIGGSASRNHDSLPDQNGGWEHAVATTYTTFELEAGARSGCRFCTFLLQSVKDCELLETFRKIEARIFKLNEHEKSALSVQNWGCNPHQLLWLNLPGKVCTSCNAGIALQTKTDSAYLPASADCYDEPLDVLENAAKWFTNCSQNHERCKSSNDGVLPTRLISIAKEPRLVLTSELVKTPIYATLSHSWGSHEVIKLTSKDLKSFMKALPVDKLPTTFKHAFEITRKLGMDYLWIDSLCILQDSEDDWQRESSLMSSVYGGSAITIAASSARDSTHGCFLKPTIFSGGVRARVTDGGRTRVQDFRNSEEYKRSTVDTHLGTRAWALQEKMLPPRTIHFGDRGAFWECRTSIASEYLPDGFPKNLVSPLVNRKGKFEWLWPQVVGLYSAANLSFGKDKLPALSGVASLGYKETGDQYLAGLWRGQIEEQLCWRRHHSKPIIKRPTWRAPSWSWASIDGGVGWYQPQSKVLETQYAHVLDANTTLYGKDPFGQVAGGTIRLACSSMVAGHLVPNKNVDKPGFDIVLRAGEGQDEFPITIDCLEDGEQEDNGAIHLLPILGGWTGCSSGMADGEKLKEFLVQGVVLRPTGPTKGEFSRIGSFNFYKDSMRWREPKTKIDDSYEPFLKILEEQGIAAAEAACAEIISNTEHPNERYVITLI</sequence>
<evidence type="ECO:0000313" key="2">
    <source>
        <dbReference type="EMBL" id="KUJ17720.1"/>
    </source>
</evidence>
<dbReference type="PANTHER" id="PTHR33112:SF8">
    <property type="entry name" value="HETEROKARYON INCOMPATIBILITY DOMAIN-CONTAINING PROTEIN"/>
    <property type="match status" value="1"/>
</dbReference>
<reference evidence="2 3" key="1">
    <citation type="submission" date="2015-10" db="EMBL/GenBank/DDBJ databases">
        <title>Full genome of DAOMC 229536 Phialocephala scopiformis, a fungal endophyte of spruce producing the potent anti-insectan compound rugulosin.</title>
        <authorList>
            <consortium name="DOE Joint Genome Institute"/>
            <person name="Walker A.K."/>
            <person name="Frasz S.L."/>
            <person name="Seifert K.A."/>
            <person name="Miller J.D."/>
            <person name="Mondo S.J."/>
            <person name="Labutti K."/>
            <person name="Lipzen A."/>
            <person name="Dockter R."/>
            <person name="Kennedy M."/>
            <person name="Grigoriev I.V."/>
            <person name="Spatafora J.W."/>
        </authorList>
    </citation>
    <scope>NUCLEOTIDE SEQUENCE [LARGE SCALE GENOMIC DNA]</scope>
    <source>
        <strain evidence="2 3">CBS 120377</strain>
    </source>
</reference>
<dbReference type="GeneID" id="28820471"/>
<proteinExistence type="predicted"/>
<gene>
    <name evidence="2" type="ORF">LY89DRAFT_615938</name>
</gene>
<keyword evidence="3" id="KW-1185">Reference proteome</keyword>
<dbReference type="KEGG" id="psco:LY89DRAFT_615938"/>